<protein>
    <submittedName>
        <fullName evidence="3">Bacteriocin-associated integral membrane family protein</fullName>
    </submittedName>
</protein>
<dbReference type="NCBIfam" id="TIGR01654">
    <property type="entry name" value="bact_immun_7tm"/>
    <property type="match status" value="1"/>
</dbReference>
<dbReference type="InterPro" id="IPR016976">
    <property type="entry name" value="UCP031601"/>
</dbReference>
<feature type="transmembrane region" description="Helical" evidence="2">
    <location>
        <begin position="208"/>
        <end position="230"/>
    </location>
</feature>
<comment type="caution">
    <text evidence="3">The sequence shown here is derived from an EMBL/GenBank/DDBJ whole genome shotgun (WGS) entry which is preliminary data.</text>
</comment>
<accession>A0A081QAS1</accession>
<feature type="transmembrane region" description="Helical" evidence="2">
    <location>
        <begin position="282"/>
        <end position="301"/>
    </location>
</feature>
<dbReference type="PATRIC" id="fig|28037.97.peg.1240"/>
<reference evidence="3 4" key="1">
    <citation type="submission" date="2014-05" db="EMBL/GenBank/DDBJ databases">
        <authorList>
            <person name="Daugherty S.C."/>
            <person name="Tallon L.J."/>
            <person name="Sadzewicz L."/>
            <person name="Kilian M."/>
            <person name="Tettelin H."/>
        </authorList>
    </citation>
    <scope>NUCLEOTIDE SEQUENCE [LARGE SCALE GENOMIC DNA]</scope>
    <source>
        <strain evidence="3 4">SK642</strain>
    </source>
</reference>
<dbReference type="EMBL" id="JPFW01000008">
    <property type="protein sequence ID" value="KEQ40044.1"/>
    <property type="molecule type" value="Genomic_DNA"/>
</dbReference>
<dbReference type="RefSeq" id="WP_033684026.1">
    <property type="nucleotide sequence ID" value="NZ_JPFW01000008.1"/>
</dbReference>
<evidence type="ECO:0000256" key="1">
    <source>
        <dbReference type="SAM" id="MobiDB-lite"/>
    </source>
</evidence>
<dbReference type="InterPro" id="IPR006541">
    <property type="entry name" value="Bacteriocin_ass"/>
</dbReference>
<feature type="transmembrane region" description="Helical" evidence="2">
    <location>
        <begin position="573"/>
        <end position="596"/>
    </location>
</feature>
<dbReference type="Pfam" id="PF07242">
    <property type="entry name" value="DUF1430"/>
    <property type="match status" value="1"/>
</dbReference>
<proteinExistence type="predicted"/>
<dbReference type="OrthoDB" id="2233152at2"/>
<feature type="transmembrane region" description="Helical" evidence="2">
    <location>
        <begin position="146"/>
        <end position="175"/>
    </location>
</feature>
<keyword evidence="2" id="KW-1133">Transmembrane helix</keyword>
<feature type="transmembrane region" description="Helical" evidence="2">
    <location>
        <begin position="617"/>
        <end position="636"/>
    </location>
</feature>
<evidence type="ECO:0000313" key="4">
    <source>
        <dbReference type="Proteomes" id="UP000028030"/>
    </source>
</evidence>
<evidence type="ECO:0000313" key="3">
    <source>
        <dbReference type="EMBL" id="KEQ40044.1"/>
    </source>
</evidence>
<feature type="transmembrane region" description="Helical" evidence="2">
    <location>
        <begin position="242"/>
        <end position="261"/>
    </location>
</feature>
<keyword evidence="2" id="KW-0472">Membrane</keyword>
<keyword evidence="2" id="KW-0812">Transmembrane</keyword>
<evidence type="ECO:0000256" key="2">
    <source>
        <dbReference type="SAM" id="Phobius"/>
    </source>
</evidence>
<dbReference type="PIRSF" id="PIRSF031601">
    <property type="entry name" value="UCP031601"/>
    <property type="match status" value="1"/>
</dbReference>
<feature type="transmembrane region" description="Helical" evidence="2">
    <location>
        <begin position="642"/>
        <end position="661"/>
    </location>
</feature>
<feature type="region of interest" description="Disordered" evidence="1">
    <location>
        <begin position="373"/>
        <end position="393"/>
    </location>
</feature>
<organism evidence="3 4">
    <name type="scientific">Streptococcus mitis</name>
    <dbReference type="NCBI Taxonomy" id="28037"/>
    <lineage>
        <taxon>Bacteria</taxon>
        <taxon>Bacillati</taxon>
        <taxon>Bacillota</taxon>
        <taxon>Bacilli</taxon>
        <taxon>Lactobacillales</taxon>
        <taxon>Streptococcaceae</taxon>
        <taxon>Streptococcus</taxon>
        <taxon>Streptococcus mitis group</taxon>
    </lineage>
</organism>
<sequence length="678" mass="76810">MKKLFILLSTFFLSFFLAWIIVLRAPQYLFASYDSVSLLRVKKDTQEPTREVFEQELENFANSEQSLIARRIVEPSKDGTTHFAYATYGQGTLPKEFQEASQESRERSDPLNSYLLLSGSLTKEKLADKLGDLGYKAIPDRKIPPYFLAFQILLNPLILISLAIFGLSFFALVIITRIKEMRAAGIKLFSGQTLLSIMGHSLSTDIKWLLLSALLSFLGGGVVLFSQGLFYPILLATYGFGISFYLLFLLGISILLMLLYLMSLSYKALVPVIKGRLPLKRLMALTLLCQLVAVFTVGYAVKTGLTSYQRLKELEISKQAWQDRADYYQISFGLGDRVKDTENQNKWYAFAKEAIEEEQALFVKDNLIHFANPQGKNEQRKNEQGETLDTYSPDANTLYVSPSYLDKEKVVVDAETKQKLAHLQKGEFILLLPEHLRSREAELKKVFEEKLSDYGKSGEEASAPLEYEMRAIVSYLPTGEKRFVYNNGENPVSTQYLTDPILVVFTPTSIGDSIISKYMWSINAGKNIFVKGYEDGIKLLKKAGIYEQVSYLKEGRSVYLTRYNEVQTETATLIIGAIVGIASSLLLFYSVNLLYFEQFRRDILIKRISGLRFFETHAQYMVSQFASFVFGASLFILSSRDLVIGLLTLLVFLASAILTLYRQAQKESRVSMTIMKGK</sequence>
<dbReference type="Proteomes" id="UP000028030">
    <property type="component" value="Unassembled WGS sequence"/>
</dbReference>
<gene>
    <name evidence="3" type="ORF">SK642_1302</name>
</gene>
<dbReference type="AlphaFoldDB" id="A0A081QAS1"/>
<name>A0A081QAS1_STRMT</name>